<dbReference type="Proteomes" id="UP001220209">
    <property type="component" value="Plasmid unnamed1"/>
</dbReference>
<reference evidence="2 3" key="3">
    <citation type="submission" date="2021-12" db="EMBL/GenBank/DDBJ databases">
        <title>Genomic and phenotypic characterization of three Burkholderia contaminans isolates recovered from different sources.</title>
        <authorList>
            <person name="Lopez De Volder A."/>
            <person name="Fan Y."/>
            <person name="Nunvar J."/>
            <person name="Herrera T."/>
            <person name="Timp W."/>
            <person name="Degrossi J."/>
        </authorList>
    </citation>
    <scope>NUCLEOTIDE SEQUENCE [LARGE SCALE GENOMIC DNA]</scope>
    <source>
        <strain evidence="2 3">LMG 23361</strain>
        <plasmid evidence="2 3">unnamed1</plasmid>
    </source>
</reference>
<evidence type="ECO:0000313" key="2">
    <source>
        <dbReference type="EMBL" id="WFN23619.1"/>
    </source>
</evidence>
<reference evidence="1" key="1">
    <citation type="journal article" date="2016" name="Biosci. Biotechnol. Biochem.">
        <title>Bioconversion of AHX to AOH by resting cells of Burkholderia contaminans CH-1.</title>
        <authorList>
            <person name="Choi J.H."/>
            <person name="Kikuchi A."/>
            <person name="Pumkaeo P."/>
            <person name="Hirai H."/>
            <person name="Tokuyama S."/>
            <person name="Kawagishi H."/>
        </authorList>
    </citation>
    <scope>NUCLEOTIDE SEQUENCE</scope>
    <source>
        <strain evidence="1">CH-1</strain>
        <plasmid evidence="1">pBC453</plasmid>
    </source>
</reference>
<accession>A0A250LLC5</accession>
<evidence type="ECO:0000313" key="1">
    <source>
        <dbReference type="EMBL" id="BBA45352.1"/>
    </source>
</evidence>
<dbReference type="EMBL" id="AP018360">
    <property type="protein sequence ID" value="BBA45352.1"/>
    <property type="molecule type" value="Genomic_DNA"/>
</dbReference>
<name>A0A250LLC5_9BURK</name>
<geneLocation type="plasmid" evidence="1">
    <name>pBC453</name>
</geneLocation>
<protein>
    <submittedName>
        <fullName evidence="1">Uncharacterized protein</fullName>
    </submittedName>
</protein>
<geneLocation type="plasmid" evidence="2 3">
    <name>unnamed1</name>
</geneLocation>
<reference evidence="1" key="2">
    <citation type="journal article" date="2017" name="Genome Announc.">
        <title>High-Quality Draft Genome Sequence of Burkholderia contaminans CH-1, a Gram-Negative Bacterium That Metabolizes 2-Azahypoxanthine, a Plant Growth-Regulating Compound.</title>
        <authorList>
            <person name="Choi J.-H."/>
            <person name="Sugiura H."/>
            <person name="Moriuchi R."/>
            <person name="Kawagishi H."/>
            <person name="Dohra H."/>
        </authorList>
    </citation>
    <scope>NUCLEOTIDE SEQUENCE</scope>
    <source>
        <strain evidence="1">CH-1</strain>
        <plasmid evidence="1">pBC453</plasmid>
    </source>
</reference>
<proteinExistence type="predicted"/>
<dbReference type="RefSeq" id="WP_135370865.1">
    <property type="nucleotide sequence ID" value="NZ_AP018360.1"/>
</dbReference>
<dbReference type="AlphaFoldDB" id="A0A250LLC5"/>
<gene>
    <name evidence="1" type="ORF">BCCH1_78630</name>
    <name evidence="2" type="ORF">LXE91_39475</name>
</gene>
<keyword evidence="1" id="KW-0614">Plasmid</keyword>
<evidence type="ECO:0000313" key="3">
    <source>
        <dbReference type="Proteomes" id="UP001220209"/>
    </source>
</evidence>
<sequence>MKQETDAPKRDLTNPEYVAELTAGWQTAPVSMIVIEFKGTGDPFFGGSADDRTLGVDGLVRTPGSTIATATFTSIQDAHEAALRVTNRRPGSILGVAPTWR</sequence>
<dbReference type="OrthoDB" id="9135038at2"/>
<organism evidence="1">
    <name type="scientific">Burkholderia contaminans</name>
    <dbReference type="NCBI Taxonomy" id="488447"/>
    <lineage>
        <taxon>Bacteria</taxon>
        <taxon>Pseudomonadati</taxon>
        <taxon>Pseudomonadota</taxon>
        <taxon>Betaproteobacteria</taxon>
        <taxon>Burkholderiales</taxon>
        <taxon>Burkholderiaceae</taxon>
        <taxon>Burkholderia</taxon>
        <taxon>Burkholderia cepacia complex</taxon>
    </lineage>
</organism>
<dbReference type="EMBL" id="CP090643">
    <property type="protein sequence ID" value="WFN23619.1"/>
    <property type="molecule type" value="Genomic_DNA"/>
</dbReference>